<sequence length="150" mass="17537">MSAEYHVPRFLWENFESVLLAQSKRYIGELAKILRIPEKELMKKVLPTNDSIRVIIQDSQERQCGAYIQHDSLTVFCKKPVAYQSEFCTYHRTKRMTVVEGMNPIVIQRMKNHPEREPLWVQGMSIIQSNGNRVGTIDIENQTIQLFVIE</sequence>
<name>A0A6C0HJB1_9ZZZZ</name>
<accession>A0A6C0HJB1</accession>
<evidence type="ECO:0000313" key="1">
    <source>
        <dbReference type="EMBL" id="QHT80738.1"/>
    </source>
</evidence>
<dbReference type="AlphaFoldDB" id="A0A6C0HJB1"/>
<dbReference type="EMBL" id="MN739974">
    <property type="protein sequence ID" value="QHT80738.1"/>
    <property type="molecule type" value="Genomic_DNA"/>
</dbReference>
<protein>
    <submittedName>
        <fullName evidence="1">Uncharacterized protein</fullName>
    </submittedName>
</protein>
<reference evidence="1" key="1">
    <citation type="journal article" date="2020" name="Nature">
        <title>Giant virus diversity and host interactions through global metagenomics.</title>
        <authorList>
            <person name="Schulz F."/>
            <person name="Roux S."/>
            <person name="Paez-Espino D."/>
            <person name="Jungbluth S."/>
            <person name="Walsh D.A."/>
            <person name="Denef V.J."/>
            <person name="McMahon K.D."/>
            <person name="Konstantinidis K.T."/>
            <person name="Eloe-Fadrosh E.A."/>
            <person name="Kyrpides N.C."/>
            <person name="Woyke T."/>
        </authorList>
    </citation>
    <scope>NUCLEOTIDE SEQUENCE</scope>
    <source>
        <strain evidence="1">GVMAG-M-3300023184-121</strain>
    </source>
</reference>
<proteinExistence type="predicted"/>
<organism evidence="1">
    <name type="scientific">viral metagenome</name>
    <dbReference type="NCBI Taxonomy" id="1070528"/>
    <lineage>
        <taxon>unclassified sequences</taxon>
        <taxon>metagenomes</taxon>
        <taxon>organismal metagenomes</taxon>
    </lineage>
</organism>